<sequence>MPTPPVNEATREVFWNIPHAGVIVMYVLAAVAAGIFGYGIWRRWRVWRQGRPVARLTPVWPRLLLVLRHVAAHGRLLADRVAGLYHFAFFWGFVFLFAGTVVVFIHQDFGLRIMQGRFYLYFQSAALDAMGLAAIAGVGAALWQRYVAKNPRLRRGIWSDAAILVLFELILVTGYLVEGLRIAATHDPWAPWSFAGLAVARGAWALGLGEATLRAWHAGLWWLHFALAMAFIAYVPYSKLLHLVLAPANVYLQPLRAPASPAPIDFEKAQRLGASAPSDLRWKDLFDLDVCTECGRCTAVCPASMTGKPLSPMDLILDLRNELRDGPGDGAAPRKLAGEVVRPEALWACTTCMACMEACPVFIEHVPKIVEMRRYLVMEESEFPETMQDALRSLEARGHPFRGATASRTGWYQGLGIVELTEPGQAASVDVVYWAGCAAAFDERNQKVARAFVTSLLRAGVRVGVLGAQEQCTGDPARRIGNEFLFEQLARANIETFERLGVRRIVTTCPHCFNTFKNEYPAFGGRYQVTHHTEMLAKLAGEGRLKARPSEAREQRVTFHDPCYLGRHNGVLEPPRLVLEELGGAELVEMPRNRTKSLCCGAGGGRMWVEEPEGQRVSRLRAGEAIATGAETVAVGCPFCMAMLDDAVKAAAGEREVQVRDVAELVEEATRWMETDGAGTGSAAAAAPHGGQVVKEHDAGQS</sequence>
<dbReference type="InterPro" id="IPR036197">
    <property type="entry name" value="NarG-like_sf"/>
</dbReference>
<evidence type="ECO:0000259" key="8">
    <source>
        <dbReference type="PROSITE" id="PS51379"/>
    </source>
</evidence>
<evidence type="ECO:0000313" key="9">
    <source>
        <dbReference type="EMBL" id="WRP16806.1"/>
    </source>
</evidence>
<dbReference type="Proteomes" id="UP001332192">
    <property type="component" value="Chromosome"/>
</dbReference>
<dbReference type="PANTHER" id="PTHR43255">
    <property type="entry name" value="IRON-SULFUR-BINDING OXIDOREDUCTASE FADF-RELATED-RELATED"/>
    <property type="match status" value="1"/>
</dbReference>
<keyword evidence="10" id="KW-1185">Reference proteome</keyword>
<keyword evidence="3" id="KW-0560">Oxidoreductase</keyword>
<dbReference type="PROSITE" id="PS00198">
    <property type="entry name" value="4FE4S_FER_1"/>
    <property type="match status" value="2"/>
</dbReference>
<keyword evidence="7" id="KW-1133">Transmembrane helix</keyword>
<dbReference type="EMBL" id="CP141615">
    <property type="protein sequence ID" value="WRP16806.1"/>
    <property type="molecule type" value="Genomic_DNA"/>
</dbReference>
<keyword evidence="4" id="KW-0408">Iron</keyword>
<evidence type="ECO:0000256" key="4">
    <source>
        <dbReference type="ARBA" id="ARBA00023004"/>
    </source>
</evidence>
<evidence type="ECO:0000256" key="5">
    <source>
        <dbReference type="ARBA" id="ARBA00023014"/>
    </source>
</evidence>
<keyword evidence="7" id="KW-0812">Transmembrane</keyword>
<evidence type="ECO:0000256" key="1">
    <source>
        <dbReference type="ARBA" id="ARBA00022485"/>
    </source>
</evidence>
<organism evidence="9 10">
    <name type="scientific">Carboxydichorda subterranea</name>
    <dbReference type="NCBI Taxonomy" id="3109565"/>
    <lineage>
        <taxon>Bacteria</taxon>
        <taxon>Bacillati</taxon>
        <taxon>Bacillota</taxon>
        <taxon>Limnochordia</taxon>
        <taxon>Limnochordales</taxon>
        <taxon>Geochordaceae</taxon>
        <taxon>Carboxydichorda</taxon>
    </lineage>
</organism>
<evidence type="ECO:0000256" key="3">
    <source>
        <dbReference type="ARBA" id="ARBA00023002"/>
    </source>
</evidence>
<feature type="transmembrane region" description="Helical" evidence="7">
    <location>
        <begin position="84"/>
        <end position="106"/>
    </location>
</feature>
<gene>
    <name evidence="9" type="ORF">U7230_12025</name>
</gene>
<feature type="compositionally biased region" description="Low complexity" evidence="6">
    <location>
        <begin position="681"/>
        <end position="691"/>
    </location>
</feature>
<dbReference type="Gene3D" id="1.20.950.20">
    <property type="entry name" value="Transmembrane di-heme cytochromes, Chain C"/>
    <property type="match status" value="1"/>
</dbReference>
<dbReference type="Pfam" id="PF13237">
    <property type="entry name" value="Fer4_10"/>
    <property type="match status" value="1"/>
</dbReference>
<feature type="transmembrane region" description="Helical" evidence="7">
    <location>
        <begin position="189"/>
        <end position="208"/>
    </location>
</feature>
<reference evidence="9 10" key="1">
    <citation type="journal article" date="2024" name="Front. Microbiol.">
        <title>Novel thermophilic genera Geochorda gen. nov. and Carboxydochorda gen. nov. from the deep terrestrial subsurface reveal the ecophysiological diversity in the class Limnochordia.</title>
        <authorList>
            <person name="Karnachuk O.V."/>
            <person name="Lukina A.P."/>
            <person name="Avakyan M.R."/>
            <person name="Kadnikov V.V."/>
            <person name="Begmatov S."/>
            <person name="Beletsky A.V."/>
            <person name="Vlasova K.G."/>
            <person name="Novikov A.A."/>
            <person name="Shcherbakova V.A."/>
            <person name="Mardanov A.V."/>
            <person name="Ravin N.V."/>
        </authorList>
    </citation>
    <scope>NUCLEOTIDE SEQUENCE [LARGE SCALE GENOMIC DNA]</scope>
    <source>
        <strain evidence="9 10">L945</strain>
    </source>
</reference>
<evidence type="ECO:0000256" key="6">
    <source>
        <dbReference type="SAM" id="MobiDB-lite"/>
    </source>
</evidence>
<evidence type="ECO:0000313" key="10">
    <source>
        <dbReference type="Proteomes" id="UP001332192"/>
    </source>
</evidence>
<feature type="transmembrane region" description="Helical" evidence="7">
    <location>
        <begin position="220"/>
        <end position="237"/>
    </location>
</feature>
<feature type="transmembrane region" description="Helical" evidence="7">
    <location>
        <begin position="118"/>
        <end position="143"/>
    </location>
</feature>
<feature type="domain" description="4Fe-4S ferredoxin-type" evidence="8">
    <location>
        <begin position="282"/>
        <end position="311"/>
    </location>
</feature>
<protein>
    <submittedName>
        <fullName evidence="9">Heterodisulfide reductase-related iron-sulfur binding cluster</fullName>
    </submittedName>
</protein>
<dbReference type="InterPro" id="IPR017896">
    <property type="entry name" value="4Fe4S_Fe-S-bd"/>
</dbReference>
<dbReference type="InterPro" id="IPR017900">
    <property type="entry name" value="4Fe4S_Fe_S_CS"/>
</dbReference>
<dbReference type="Pfam" id="PF02754">
    <property type="entry name" value="CCG"/>
    <property type="match status" value="2"/>
</dbReference>
<feature type="region of interest" description="Disordered" evidence="6">
    <location>
        <begin position="677"/>
        <end position="702"/>
    </location>
</feature>
<dbReference type="InterPro" id="IPR004017">
    <property type="entry name" value="Cys_rich_dom"/>
</dbReference>
<proteinExistence type="predicted"/>
<dbReference type="InterPro" id="IPR009051">
    <property type="entry name" value="Helical_ferredxn"/>
</dbReference>
<evidence type="ECO:0000256" key="7">
    <source>
        <dbReference type="SAM" id="Phobius"/>
    </source>
</evidence>
<feature type="transmembrane region" description="Helical" evidence="7">
    <location>
        <begin position="155"/>
        <end position="177"/>
    </location>
</feature>
<keyword evidence="2" id="KW-0479">Metal-binding</keyword>
<evidence type="ECO:0000256" key="2">
    <source>
        <dbReference type="ARBA" id="ARBA00022723"/>
    </source>
</evidence>
<dbReference type="SUPFAM" id="SSF46548">
    <property type="entry name" value="alpha-helical ferredoxin"/>
    <property type="match status" value="1"/>
</dbReference>
<feature type="transmembrane region" description="Helical" evidence="7">
    <location>
        <begin position="20"/>
        <end position="41"/>
    </location>
</feature>
<dbReference type="RefSeq" id="WP_324716078.1">
    <property type="nucleotide sequence ID" value="NZ_CP141615.1"/>
</dbReference>
<dbReference type="InterPro" id="IPR051460">
    <property type="entry name" value="HdrC_iron-sulfur_subunit"/>
</dbReference>
<keyword evidence="7" id="KW-0472">Membrane</keyword>
<keyword evidence="1" id="KW-0004">4Fe-4S</keyword>
<dbReference type="Gene3D" id="1.10.1060.10">
    <property type="entry name" value="Alpha-helical ferredoxin"/>
    <property type="match status" value="1"/>
</dbReference>
<keyword evidence="5" id="KW-0411">Iron-sulfur</keyword>
<name>A0ABZ1BVV3_9FIRM</name>
<accession>A0ABZ1BVV3</accession>
<dbReference type="SUPFAM" id="SSF103501">
    <property type="entry name" value="Respiratory nitrate reductase 1 gamma chain"/>
    <property type="match status" value="1"/>
</dbReference>
<dbReference type="PANTHER" id="PTHR43255:SF1">
    <property type="entry name" value="IRON-SULFUR-BINDING OXIDOREDUCTASE FADF-RELATED"/>
    <property type="match status" value="1"/>
</dbReference>
<dbReference type="PROSITE" id="PS51379">
    <property type="entry name" value="4FE4S_FER_2"/>
    <property type="match status" value="1"/>
</dbReference>